<evidence type="ECO:0000259" key="2">
    <source>
        <dbReference type="PROSITE" id="PS50011"/>
    </source>
</evidence>
<reference evidence="3" key="1">
    <citation type="journal article" date="2021" name="Nat. Commun.">
        <title>Genetic determinants of endophytism in the Arabidopsis root mycobiome.</title>
        <authorList>
            <person name="Mesny F."/>
            <person name="Miyauchi S."/>
            <person name="Thiergart T."/>
            <person name="Pickel B."/>
            <person name="Atanasova L."/>
            <person name="Karlsson M."/>
            <person name="Huettel B."/>
            <person name="Barry K.W."/>
            <person name="Haridas S."/>
            <person name="Chen C."/>
            <person name="Bauer D."/>
            <person name="Andreopoulos W."/>
            <person name="Pangilinan J."/>
            <person name="LaButti K."/>
            <person name="Riley R."/>
            <person name="Lipzen A."/>
            <person name="Clum A."/>
            <person name="Drula E."/>
            <person name="Henrissat B."/>
            <person name="Kohler A."/>
            <person name="Grigoriev I.V."/>
            <person name="Martin F.M."/>
            <person name="Hacquard S."/>
        </authorList>
    </citation>
    <scope>NUCLEOTIDE SEQUENCE</scope>
    <source>
        <strain evidence="3">MPI-CAGE-CH-0243</strain>
    </source>
</reference>
<dbReference type="GO" id="GO:0005737">
    <property type="term" value="C:cytoplasm"/>
    <property type="evidence" value="ECO:0007669"/>
    <property type="project" value="TreeGrafter"/>
</dbReference>
<keyword evidence="3" id="KW-0418">Kinase</keyword>
<gene>
    <name evidence="3" type="ORF">B0J11DRAFT_442348</name>
</gene>
<dbReference type="PROSITE" id="PS00108">
    <property type="entry name" value="PROTEIN_KINASE_ST"/>
    <property type="match status" value="1"/>
</dbReference>
<evidence type="ECO:0000313" key="3">
    <source>
        <dbReference type="EMBL" id="KAH7116852.1"/>
    </source>
</evidence>
<dbReference type="SMART" id="SM00220">
    <property type="entry name" value="S_TKc"/>
    <property type="match status" value="1"/>
</dbReference>
<dbReference type="InterPro" id="IPR053235">
    <property type="entry name" value="Ser_Thr_kinase"/>
</dbReference>
<dbReference type="GO" id="GO:0005524">
    <property type="term" value="F:ATP binding"/>
    <property type="evidence" value="ECO:0007669"/>
    <property type="project" value="InterPro"/>
</dbReference>
<sequence length="358" mass="41673">MSLTYTDFVRDYLIERELGRGGDGVVQEYKHTTNGSLIAVKTSIRRDRRSLDGIITEINMMRKIGSSPFIVKMLGYDERVYQDFVQHGPYIFYEHMDLGDAWDYHRKLFQRLTYVPEETVWKFFSDVLQGLNHLHNLESGPLMHGDLKPSNILVRRQAGDNSSYPTVPVFKLADFGRTAAYDPDGHPHRYYGTYEYAPPVAERNNSSPAGDMWSLGASIQSIALTILPIQDLQEFRDDWIRKGFAAPSLGQIHRGQEWRKEIPVVWRPLDKPFKDRKVVYSSALDRWYTICLNEDPKTRMPAEQLVRWLVPVAEHQIRVLEARRNLERIQRANARVEMAEEDAERLRITVEVDIDEEF</sequence>
<dbReference type="InterPro" id="IPR008271">
    <property type="entry name" value="Ser/Thr_kinase_AS"/>
</dbReference>
<name>A0A9P9IEG4_9PLEO</name>
<organism evidence="3 4">
    <name type="scientific">Dendryphion nanum</name>
    <dbReference type="NCBI Taxonomy" id="256645"/>
    <lineage>
        <taxon>Eukaryota</taxon>
        <taxon>Fungi</taxon>
        <taxon>Dikarya</taxon>
        <taxon>Ascomycota</taxon>
        <taxon>Pezizomycotina</taxon>
        <taxon>Dothideomycetes</taxon>
        <taxon>Pleosporomycetidae</taxon>
        <taxon>Pleosporales</taxon>
        <taxon>Torulaceae</taxon>
        <taxon>Dendryphion</taxon>
    </lineage>
</organism>
<dbReference type="Pfam" id="PF00069">
    <property type="entry name" value="Pkinase"/>
    <property type="match status" value="1"/>
</dbReference>
<feature type="domain" description="Protein kinase" evidence="2">
    <location>
        <begin position="12"/>
        <end position="318"/>
    </location>
</feature>
<dbReference type="SUPFAM" id="SSF56112">
    <property type="entry name" value="Protein kinase-like (PK-like)"/>
    <property type="match status" value="1"/>
</dbReference>
<evidence type="ECO:0000256" key="1">
    <source>
        <dbReference type="SAM" id="Coils"/>
    </source>
</evidence>
<dbReference type="AlphaFoldDB" id="A0A9P9IEG4"/>
<proteinExistence type="predicted"/>
<dbReference type="CDD" id="cd00180">
    <property type="entry name" value="PKc"/>
    <property type="match status" value="1"/>
</dbReference>
<feature type="coiled-coil region" evidence="1">
    <location>
        <begin position="312"/>
        <end position="349"/>
    </location>
</feature>
<accession>A0A9P9IEG4</accession>
<dbReference type="Gene3D" id="1.10.510.10">
    <property type="entry name" value="Transferase(Phosphotransferase) domain 1"/>
    <property type="match status" value="1"/>
</dbReference>
<keyword evidence="3" id="KW-0808">Transferase</keyword>
<comment type="caution">
    <text evidence="3">The sequence shown here is derived from an EMBL/GenBank/DDBJ whole genome shotgun (WGS) entry which is preliminary data.</text>
</comment>
<keyword evidence="4" id="KW-1185">Reference proteome</keyword>
<dbReference type="Gene3D" id="3.30.200.20">
    <property type="entry name" value="Phosphorylase Kinase, domain 1"/>
    <property type="match status" value="1"/>
</dbReference>
<dbReference type="PROSITE" id="PS50011">
    <property type="entry name" value="PROTEIN_KINASE_DOM"/>
    <property type="match status" value="1"/>
</dbReference>
<protein>
    <submittedName>
        <fullName evidence="3">Kinase-like domain-containing protein</fullName>
    </submittedName>
</protein>
<dbReference type="PANTHER" id="PTHR24361">
    <property type="entry name" value="MITOGEN-ACTIVATED KINASE KINASE KINASE"/>
    <property type="match status" value="1"/>
</dbReference>
<dbReference type="InterPro" id="IPR000719">
    <property type="entry name" value="Prot_kinase_dom"/>
</dbReference>
<dbReference type="Proteomes" id="UP000700596">
    <property type="component" value="Unassembled WGS sequence"/>
</dbReference>
<evidence type="ECO:0000313" key="4">
    <source>
        <dbReference type="Proteomes" id="UP000700596"/>
    </source>
</evidence>
<dbReference type="EMBL" id="JAGMWT010000014">
    <property type="protein sequence ID" value="KAH7116852.1"/>
    <property type="molecule type" value="Genomic_DNA"/>
</dbReference>
<dbReference type="InterPro" id="IPR011009">
    <property type="entry name" value="Kinase-like_dom_sf"/>
</dbReference>
<dbReference type="GO" id="GO:0004674">
    <property type="term" value="F:protein serine/threonine kinase activity"/>
    <property type="evidence" value="ECO:0007669"/>
    <property type="project" value="TreeGrafter"/>
</dbReference>
<keyword evidence="1" id="KW-0175">Coiled coil</keyword>
<dbReference type="OrthoDB" id="310217at2759"/>